<sequence length="114" mass="13117">MYADRMVNMNPSEHHVITYHCVQRPRRRVLPTSDDPMPIKVGIDQGCADQRRQTVFPIIDRGRQTSAPVPTRPLNAVYIRNVNYYIQAQVDISRLKLRGPAEIELGRSSQLKPH</sequence>
<dbReference type="AlphaFoldDB" id="A0AAD7JBK0"/>
<comment type="caution">
    <text evidence="1">The sequence shown here is derived from an EMBL/GenBank/DDBJ whole genome shotgun (WGS) entry which is preliminary data.</text>
</comment>
<keyword evidence="2" id="KW-1185">Reference proteome</keyword>
<accession>A0AAD7JBK0</accession>
<protein>
    <submittedName>
        <fullName evidence="1">Uncharacterized protein</fullName>
    </submittedName>
</protein>
<name>A0AAD7JBK0_9AGAR</name>
<proteinExistence type="predicted"/>
<evidence type="ECO:0000313" key="2">
    <source>
        <dbReference type="Proteomes" id="UP001215598"/>
    </source>
</evidence>
<dbReference type="Proteomes" id="UP001215598">
    <property type="component" value="Unassembled WGS sequence"/>
</dbReference>
<organism evidence="1 2">
    <name type="scientific">Mycena metata</name>
    <dbReference type="NCBI Taxonomy" id="1033252"/>
    <lineage>
        <taxon>Eukaryota</taxon>
        <taxon>Fungi</taxon>
        <taxon>Dikarya</taxon>
        <taxon>Basidiomycota</taxon>
        <taxon>Agaricomycotina</taxon>
        <taxon>Agaricomycetes</taxon>
        <taxon>Agaricomycetidae</taxon>
        <taxon>Agaricales</taxon>
        <taxon>Marasmiineae</taxon>
        <taxon>Mycenaceae</taxon>
        <taxon>Mycena</taxon>
    </lineage>
</organism>
<dbReference type="EMBL" id="JARKIB010000035">
    <property type="protein sequence ID" value="KAJ7761379.1"/>
    <property type="molecule type" value="Genomic_DNA"/>
</dbReference>
<evidence type="ECO:0000313" key="1">
    <source>
        <dbReference type="EMBL" id="KAJ7761379.1"/>
    </source>
</evidence>
<reference evidence="1" key="1">
    <citation type="submission" date="2023-03" db="EMBL/GenBank/DDBJ databases">
        <title>Massive genome expansion in bonnet fungi (Mycena s.s.) driven by repeated elements and novel gene families across ecological guilds.</title>
        <authorList>
            <consortium name="Lawrence Berkeley National Laboratory"/>
            <person name="Harder C.B."/>
            <person name="Miyauchi S."/>
            <person name="Viragh M."/>
            <person name="Kuo A."/>
            <person name="Thoen E."/>
            <person name="Andreopoulos B."/>
            <person name="Lu D."/>
            <person name="Skrede I."/>
            <person name="Drula E."/>
            <person name="Henrissat B."/>
            <person name="Morin E."/>
            <person name="Kohler A."/>
            <person name="Barry K."/>
            <person name="LaButti K."/>
            <person name="Morin E."/>
            <person name="Salamov A."/>
            <person name="Lipzen A."/>
            <person name="Mereny Z."/>
            <person name="Hegedus B."/>
            <person name="Baldrian P."/>
            <person name="Stursova M."/>
            <person name="Weitz H."/>
            <person name="Taylor A."/>
            <person name="Grigoriev I.V."/>
            <person name="Nagy L.G."/>
            <person name="Martin F."/>
            <person name="Kauserud H."/>
        </authorList>
    </citation>
    <scope>NUCLEOTIDE SEQUENCE</scope>
    <source>
        <strain evidence="1">CBHHK182m</strain>
    </source>
</reference>
<gene>
    <name evidence="1" type="ORF">B0H16DRAFT_1456127</name>
</gene>